<comment type="caution">
    <text evidence="3">The sequence shown here is derived from an EMBL/GenBank/DDBJ whole genome shotgun (WGS) entry which is preliminary data.</text>
</comment>
<dbReference type="Proteomes" id="UP001632037">
    <property type="component" value="Unassembled WGS sequence"/>
</dbReference>
<keyword evidence="1" id="KW-0472">Membrane</keyword>
<keyword evidence="1" id="KW-0812">Transmembrane</keyword>
<feature type="chain" id="PRO_5044890200" evidence="2">
    <location>
        <begin position="22"/>
        <end position="327"/>
    </location>
</feature>
<proteinExistence type="predicted"/>
<dbReference type="AlphaFoldDB" id="A0ABD3FL60"/>
<keyword evidence="1" id="KW-1133">Transmembrane helix</keyword>
<accession>A0ABD3FL60</accession>
<reference evidence="3 4" key="1">
    <citation type="submission" date="2024-09" db="EMBL/GenBank/DDBJ databases">
        <title>Genome sequencing and assembly of Phytophthora oleae, isolate VK10A, causative agent of rot of olive drupes.</title>
        <authorList>
            <person name="Conti Taguali S."/>
            <person name="Riolo M."/>
            <person name="La Spada F."/>
            <person name="Cacciola S.O."/>
            <person name="Dionisio G."/>
        </authorList>
    </citation>
    <scope>NUCLEOTIDE SEQUENCE [LARGE SCALE GENOMIC DNA]</scope>
    <source>
        <strain evidence="3 4">VK10A</strain>
    </source>
</reference>
<keyword evidence="2" id="KW-0732">Signal</keyword>
<organism evidence="3 4">
    <name type="scientific">Phytophthora oleae</name>
    <dbReference type="NCBI Taxonomy" id="2107226"/>
    <lineage>
        <taxon>Eukaryota</taxon>
        <taxon>Sar</taxon>
        <taxon>Stramenopiles</taxon>
        <taxon>Oomycota</taxon>
        <taxon>Peronosporomycetes</taxon>
        <taxon>Peronosporales</taxon>
        <taxon>Peronosporaceae</taxon>
        <taxon>Phytophthora</taxon>
    </lineage>
</organism>
<name>A0ABD3FL60_9STRA</name>
<dbReference type="EMBL" id="JBIMZQ010000016">
    <property type="protein sequence ID" value="KAL3666592.1"/>
    <property type="molecule type" value="Genomic_DNA"/>
</dbReference>
<evidence type="ECO:0000313" key="4">
    <source>
        <dbReference type="Proteomes" id="UP001632037"/>
    </source>
</evidence>
<feature type="signal peptide" evidence="2">
    <location>
        <begin position="1"/>
        <end position="21"/>
    </location>
</feature>
<sequence length="327" mass="35795">MNSWSRLLLLQTLATAHYVSAGYHGQRSINIATVVSMSDGLTPTNSSTSLEEDFEENIDVVLVGNDSVVSTWLDTIDGYTSIADSKILYQTEKWSLIENGTHEDKLSSYWARFQAVDNTSASLVVCATMAEWNSSYGEDKAALSAVDIMTRVNDKCGENDTIAVAFTSAVSNTAAKYLEGEIAVNDAVAPFNMIDVDSELFPEATDRLFVRLANGLCPRDESALELSSLSSSEAPLISLFRGEMCAPFGSKPPKPEEEEHKSDWKRDLKFIVPVGVCVFVLGCAGLVYLLRKKKKEEATKIETTNTPKAEEIEDPSSLPYVLTVHPV</sequence>
<evidence type="ECO:0000256" key="2">
    <source>
        <dbReference type="SAM" id="SignalP"/>
    </source>
</evidence>
<feature type="transmembrane region" description="Helical" evidence="1">
    <location>
        <begin position="270"/>
        <end position="290"/>
    </location>
</feature>
<protein>
    <submittedName>
        <fullName evidence="3">Uncharacterized protein</fullName>
    </submittedName>
</protein>
<evidence type="ECO:0000256" key="1">
    <source>
        <dbReference type="SAM" id="Phobius"/>
    </source>
</evidence>
<evidence type="ECO:0000313" key="3">
    <source>
        <dbReference type="EMBL" id="KAL3666592.1"/>
    </source>
</evidence>
<gene>
    <name evidence="3" type="ORF">V7S43_008219</name>
</gene>
<keyword evidence="4" id="KW-1185">Reference proteome</keyword>